<keyword evidence="2" id="KW-1003">Cell membrane</keyword>
<dbReference type="CDD" id="cd06173">
    <property type="entry name" value="MFS_MefA_like"/>
    <property type="match status" value="1"/>
</dbReference>
<feature type="transmembrane region" description="Helical" evidence="7">
    <location>
        <begin position="409"/>
        <end position="428"/>
    </location>
</feature>
<sequence length="447" mass="46970">MTTEPEASAAPTPASTIPDTAPASPAAPPPGHRGLWRERGFPAFWLGQGLSQLGAQFAALAMPIVAVAVLQADDAQMGYLHAAETAAFLLVGLPAGAWLDRMRKRTVMIAADLVRAVAVAAVPLLWLAGMLEMWHLFVIGAVVGVATVFFDVGYQSFVPVLVRDEHVGPANGALEATAQTMRLGGPAVAGLLLKVLSAPLLLAANAVGFLLSAISLMLVRDEEVVKPKHERQHLVREIAEGLRFVARTDFLVRIVGTTALTNLGTTIAMTLSPILILRILGLDPAIYGVLMTLGAVGGLVGSVLANRIARWIGEGPALSASTLLFVASAALLPAAAHFPDAAVVLLVLFEALLGFSVLVYNIVQVTARQRICPKPLLGRMNASIRFVVWGVMPIGALVAGWLGTAFGTLSAIWVGSIIAMLGALPLLLSPYARMRALPTREDATRQA</sequence>
<feature type="transmembrane region" description="Helical" evidence="7">
    <location>
        <begin position="79"/>
        <end position="99"/>
    </location>
</feature>
<feature type="transmembrane region" description="Helical" evidence="7">
    <location>
        <begin position="384"/>
        <end position="403"/>
    </location>
</feature>
<feature type="region of interest" description="Disordered" evidence="6">
    <location>
        <begin position="1"/>
        <end position="32"/>
    </location>
</feature>
<protein>
    <submittedName>
        <fullName evidence="9">MFS transporter</fullName>
    </submittedName>
</protein>
<evidence type="ECO:0000256" key="2">
    <source>
        <dbReference type="ARBA" id="ARBA00022475"/>
    </source>
</evidence>
<feature type="transmembrane region" description="Helical" evidence="7">
    <location>
        <begin position="342"/>
        <end position="363"/>
    </location>
</feature>
<keyword evidence="4 7" id="KW-1133">Transmembrane helix</keyword>
<accession>A0A5M8Q851</accession>
<evidence type="ECO:0000256" key="5">
    <source>
        <dbReference type="ARBA" id="ARBA00023136"/>
    </source>
</evidence>
<evidence type="ECO:0000256" key="6">
    <source>
        <dbReference type="SAM" id="MobiDB-lite"/>
    </source>
</evidence>
<dbReference type="AlphaFoldDB" id="A0A5M8Q851"/>
<keyword evidence="3 7" id="KW-0812">Transmembrane</keyword>
<dbReference type="InterPro" id="IPR020846">
    <property type="entry name" value="MFS_dom"/>
</dbReference>
<evidence type="ECO:0000313" key="10">
    <source>
        <dbReference type="Proteomes" id="UP000323221"/>
    </source>
</evidence>
<evidence type="ECO:0000256" key="7">
    <source>
        <dbReference type="SAM" id="Phobius"/>
    </source>
</evidence>
<keyword evidence="5 7" id="KW-0472">Membrane</keyword>
<feature type="transmembrane region" description="Helical" evidence="7">
    <location>
        <begin position="285"/>
        <end position="305"/>
    </location>
</feature>
<dbReference type="InterPro" id="IPR036259">
    <property type="entry name" value="MFS_trans_sf"/>
</dbReference>
<feature type="transmembrane region" description="Helical" evidence="7">
    <location>
        <begin position="250"/>
        <end position="279"/>
    </location>
</feature>
<evidence type="ECO:0000256" key="4">
    <source>
        <dbReference type="ARBA" id="ARBA00022989"/>
    </source>
</evidence>
<evidence type="ECO:0000259" key="8">
    <source>
        <dbReference type="PROSITE" id="PS50850"/>
    </source>
</evidence>
<dbReference type="InterPro" id="IPR011701">
    <property type="entry name" value="MFS"/>
</dbReference>
<dbReference type="Pfam" id="PF07690">
    <property type="entry name" value="MFS_1"/>
    <property type="match status" value="1"/>
</dbReference>
<feature type="domain" description="Major facilitator superfamily (MFS) profile" evidence="8">
    <location>
        <begin position="201"/>
        <end position="447"/>
    </location>
</feature>
<dbReference type="RefSeq" id="WP_146357085.1">
    <property type="nucleotide sequence ID" value="NZ_VOIR01000015.1"/>
</dbReference>
<dbReference type="PANTHER" id="PTHR23513">
    <property type="entry name" value="INTEGRAL MEMBRANE EFFLUX PROTEIN-RELATED"/>
    <property type="match status" value="1"/>
</dbReference>
<feature type="transmembrane region" description="Helical" evidence="7">
    <location>
        <begin position="53"/>
        <end position="72"/>
    </location>
</feature>
<evidence type="ECO:0000313" key="9">
    <source>
        <dbReference type="EMBL" id="KAA6432019.1"/>
    </source>
</evidence>
<comment type="caution">
    <text evidence="9">The sequence shown here is derived from an EMBL/GenBank/DDBJ whole genome shotgun (WGS) entry which is preliminary data.</text>
</comment>
<keyword evidence="10" id="KW-1185">Reference proteome</keyword>
<evidence type="ECO:0000256" key="1">
    <source>
        <dbReference type="ARBA" id="ARBA00004651"/>
    </source>
</evidence>
<dbReference type="GO" id="GO:0005886">
    <property type="term" value="C:plasma membrane"/>
    <property type="evidence" value="ECO:0007669"/>
    <property type="project" value="UniProtKB-SubCell"/>
</dbReference>
<feature type="transmembrane region" description="Helical" evidence="7">
    <location>
        <begin position="200"/>
        <end position="219"/>
    </location>
</feature>
<dbReference type="Proteomes" id="UP000323221">
    <property type="component" value="Unassembled WGS sequence"/>
</dbReference>
<dbReference type="PROSITE" id="PS50850">
    <property type="entry name" value="MFS"/>
    <property type="match status" value="1"/>
</dbReference>
<feature type="transmembrane region" description="Helical" evidence="7">
    <location>
        <begin position="317"/>
        <end position="336"/>
    </location>
</feature>
<gene>
    <name evidence="9" type="ORF">FQ330_09535</name>
</gene>
<feature type="transmembrane region" description="Helical" evidence="7">
    <location>
        <begin position="105"/>
        <end position="127"/>
    </location>
</feature>
<dbReference type="PANTHER" id="PTHR23513:SF6">
    <property type="entry name" value="MAJOR FACILITATOR SUPERFAMILY ASSOCIATED DOMAIN-CONTAINING PROTEIN"/>
    <property type="match status" value="1"/>
</dbReference>
<feature type="compositionally biased region" description="Low complexity" evidence="6">
    <location>
        <begin position="1"/>
        <end position="24"/>
    </location>
</feature>
<evidence type="ECO:0000256" key="3">
    <source>
        <dbReference type="ARBA" id="ARBA00022692"/>
    </source>
</evidence>
<dbReference type="EMBL" id="VOIR01000015">
    <property type="protein sequence ID" value="KAA6432019.1"/>
    <property type="molecule type" value="Genomic_DNA"/>
</dbReference>
<comment type="subcellular location">
    <subcellularLocation>
        <location evidence="1">Cell membrane</location>
        <topology evidence="1">Multi-pass membrane protein</topology>
    </subcellularLocation>
</comment>
<name>A0A5M8Q851_9MICO</name>
<dbReference type="GO" id="GO:0022857">
    <property type="term" value="F:transmembrane transporter activity"/>
    <property type="evidence" value="ECO:0007669"/>
    <property type="project" value="InterPro"/>
</dbReference>
<feature type="transmembrane region" description="Helical" evidence="7">
    <location>
        <begin position="134"/>
        <end position="154"/>
    </location>
</feature>
<dbReference type="OrthoDB" id="9815525at2"/>
<reference evidence="9 10" key="1">
    <citation type="submission" date="2019-08" db="EMBL/GenBank/DDBJ databases">
        <title>Agrococcus lahaulensis sp. nov., isolated from a cold desert of the Indian Himalayas.</title>
        <authorList>
            <person name="Qu J.H."/>
        </authorList>
    </citation>
    <scope>NUCLEOTIDE SEQUENCE [LARGE SCALE GENOMIC DNA]</scope>
    <source>
        <strain evidence="9 10">NS18</strain>
    </source>
</reference>
<dbReference type="Gene3D" id="1.20.1250.20">
    <property type="entry name" value="MFS general substrate transporter like domains"/>
    <property type="match status" value="1"/>
</dbReference>
<proteinExistence type="predicted"/>
<organism evidence="9 10">
    <name type="scientific">Agrococcus sediminis</name>
    <dbReference type="NCBI Taxonomy" id="2599924"/>
    <lineage>
        <taxon>Bacteria</taxon>
        <taxon>Bacillati</taxon>
        <taxon>Actinomycetota</taxon>
        <taxon>Actinomycetes</taxon>
        <taxon>Micrococcales</taxon>
        <taxon>Microbacteriaceae</taxon>
        <taxon>Agrococcus</taxon>
    </lineage>
</organism>
<dbReference type="SUPFAM" id="SSF103473">
    <property type="entry name" value="MFS general substrate transporter"/>
    <property type="match status" value="1"/>
</dbReference>